<dbReference type="InterPro" id="IPR012338">
    <property type="entry name" value="Beta-lactam/transpept-like"/>
</dbReference>
<dbReference type="Pfam" id="PF00144">
    <property type="entry name" value="Beta-lactamase"/>
    <property type="match status" value="1"/>
</dbReference>
<protein>
    <submittedName>
        <fullName evidence="3">Beta-lactamase family protein</fullName>
    </submittedName>
</protein>
<gene>
    <name evidence="3" type="ORF">FJA49_06465</name>
</gene>
<sequence length="439" mass="48821">MKFKLIASCLSLCIATTTFSQSFDSKKLDHYLETLENHNKFMGSVAISKNNEIIYTKTVGFQNIENKIKADNNTIYSIGSISKTFTAVLVLKAVEQKKVNLNTTIDKFFPELPNAKKITVENLLNHSSGIGSLTDNADYLSWHAQPKSEKEIVEIITKTGTDFEPNTKSAYSNSNYVLLSYILEHIYKKKYSEILTANIIKPLQLKNTYFGHSQSVTNHEAVSYTFSNGWNPHANTHASVPMGAGAIQSNPADLVKFSDALFNGKIISKESISKMKTLKNNYGLGLFDYSFENHPGIGHDGAIDGYKSMFTNFENDKISYAITSNATNYKLDLITDIVVKAALGQAYEIPEFKAINIKPEELEALTGTYAAEGMPFKITITRQENTISAQATGQSPLPLEAIDNNIFTFDKAGIQLTFKPETKGMILKQSGREIEFKKE</sequence>
<feature type="chain" id="PRO_5021191229" evidence="1">
    <location>
        <begin position="21"/>
        <end position="439"/>
    </location>
</feature>
<feature type="signal peptide" evidence="1">
    <location>
        <begin position="1"/>
        <end position="20"/>
    </location>
</feature>
<keyword evidence="4" id="KW-1185">Reference proteome</keyword>
<feature type="domain" description="Beta-lactamase-related" evidence="2">
    <location>
        <begin position="43"/>
        <end position="329"/>
    </location>
</feature>
<dbReference type="InterPro" id="IPR001466">
    <property type="entry name" value="Beta-lactam-related"/>
</dbReference>
<organism evidence="3 4">
    <name type="scientific">Flavobacterium microcysteis</name>
    <dbReference type="NCBI Taxonomy" id="2596891"/>
    <lineage>
        <taxon>Bacteria</taxon>
        <taxon>Pseudomonadati</taxon>
        <taxon>Bacteroidota</taxon>
        <taxon>Flavobacteriia</taxon>
        <taxon>Flavobacteriales</taxon>
        <taxon>Flavobacteriaceae</taxon>
        <taxon>Flavobacterium</taxon>
    </lineage>
</organism>
<dbReference type="OrthoDB" id="9793489at2"/>
<proteinExistence type="predicted"/>
<dbReference type="PANTHER" id="PTHR46825:SF9">
    <property type="entry name" value="BETA-LACTAMASE-RELATED DOMAIN-CONTAINING PROTEIN"/>
    <property type="match status" value="1"/>
</dbReference>
<accession>A0A501QEM7</accession>
<dbReference type="EMBL" id="VFJE01000052">
    <property type="protein sequence ID" value="TPD70577.1"/>
    <property type="molecule type" value="Genomic_DNA"/>
</dbReference>
<dbReference type="PANTHER" id="PTHR46825">
    <property type="entry name" value="D-ALANYL-D-ALANINE-CARBOXYPEPTIDASE/ENDOPEPTIDASE AMPH"/>
    <property type="match status" value="1"/>
</dbReference>
<evidence type="ECO:0000313" key="4">
    <source>
        <dbReference type="Proteomes" id="UP000319175"/>
    </source>
</evidence>
<evidence type="ECO:0000259" key="2">
    <source>
        <dbReference type="Pfam" id="PF00144"/>
    </source>
</evidence>
<dbReference type="AlphaFoldDB" id="A0A501QEM7"/>
<dbReference type="RefSeq" id="WP_140000051.1">
    <property type="nucleotide sequence ID" value="NZ_VFJE01000052.1"/>
</dbReference>
<dbReference type="SUPFAM" id="SSF56601">
    <property type="entry name" value="beta-lactamase/transpeptidase-like"/>
    <property type="match status" value="1"/>
</dbReference>
<dbReference type="Gene3D" id="3.40.710.10">
    <property type="entry name" value="DD-peptidase/beta-lactamase superfamily"/>
    <property type="match status" value="1"/>
</dbReference>
<reference evidence="3 4" key="2">
    <citation type="submission" date="2019-06" db="EMBL/GenBank/DDBJ databases">
        <authorList>
            <person name="Seo Y."/>
        </authorList>
    </citation>
    <scope>NUCLEOTIDE SEQUENCE [LARGE SCALE GENOMIC DNA]</scope>
    <source>
        <strain evidence="3 4">MaA-Y11</strain>
    </source>
</reference>
<comment type="caution">
    <text evidence="3">The sequence shown here is derived from an EMBL/GenBank/DDBJ whole genome shotgun (WGS) entry which is preliminary data.</text>
</comment>
<keyword evidence="1" id="KW-0732">Signal</keyword>
<name>A0A501QEM7_9FLAO</name>
<reference evidence="3 4" key="1">
    <citation type="submission" date="2019-06" db="EMBL/GenBank/DDBJ databases">
        <title>Flavobacterium sp. MaA-Y11 from geoumgang.</title>
        <authorList>
            <person name="Jeong S."/>
        </authorList>
    </citation>
    <scope>NUCLEOTIDE SEQUENCE [LARGE SCALE GENOMIC DNA]</scope>
    <source>
        <strain evidence="3 4">MaA-Y11</strain>
    </source>
</reference>
<evidence type="ECO:0000256" key="1">
    <source>
        <dbReference type="SAM" id="SignalP"/>
    </source>
</evidence>
<dbReference type="InterPro" id="IPR050491">
    <property type="entry name" value="AmpC-like"/>
</dbReference>
<dbReference type="Proteomes" id="UP000319175">
    <property type="component" value="Unassembled WGS sequence"/>
</dbReference>
<evidence type="ECO:0000313" key="3">
    <source>
        <dbReference type="EMBL" id="TPD70577.1"/>
    </source>
</evidence>